<keyword evidence="2" id="KW-1185">Reference proteome</keyword>
<proteinExistence type="predicted"/>
<dbReference type="EMBL" id="AWXR01000006">
    <property type="protein sequence ID" value="ERM84211.1"/>
    <property type="molecule type" value="Genomic_DNA"/>
</dbReference>
<evidence type="ECO:0000313" key="1">
    <source>
        <dbReference type="EMBL" id="ERM84211.1"/>
    </source>
</evidence>
<evidence type="ECO:0000313" key="2">
    <source>
        <dbReference type="Proteomes" id="UP000016843"/>
    </source>
</evidence>
<accession>U5C5K2</accession>
<reference evidence="1 2" key="1">
    <citation type="journal article" date="2013" name="Genome Announc.">
        <title>Draft Genome Sequence of the Psychrophilic and Alkaliphilic Rhodonellum psychrophilum Strain GCM71T.</title>
        <authorList>
            <person name="Hauptmann A.L."/>
            <person name="Glaring M.A."/>
            <person name="Hallin P.F."/>
            <person name="Prieme A."/>
            <person name="Stougaard P."/>
        </authorList>
    </citation>
    <scope>NUCLEOTIDE SEQUENCE [LARGE SCALE GENOMIC DNA]</scope>
    <source>
        <strain evidence="1 2">GCM71</strain>
    </source>
</reference>
<dbReference type="AlphaFoldDB" id="U5C5K2"/>
<organism evidence="1 2">
    <name type="scientific">Rhodonellum psychrophilum GCM71 = DSM 17998</name>
    <dbReference type="NCBI Taxonomy" id="1123057"/>
    <lineage>
        <taxon>Bacteria</taxon>
        <taxon>Pseudomonadati</taxon>
        <taxon>Bacteroidota</taxon>
        <taxon>Cytophagia</taxon>
        <taxon>Cytophagales</taxon>
        <taxon>Cytophagaceae</taxon>
        <taxon>Rhodonellum</taxon>
    </lineage>
</organism>
<sequence length="37" mass="4454">MISRFFANSIDFVRIGLKDQIPKYWAKGKDRLTRNMH</sequence>
<gene>
    <name evidence="1" type="ORF">P872_15625</name>
</gene>
<dbReference type="Proteomes" id="UP000016843">
    <property type="component" value="Unassembled WGS sequence"/>
</dbReference>
<name>U5C5K2_9BACT</name>
<protein>
    <submittedName>
        <fullName evidence="1">Uncharacterized protein</fullName>
    </submittedName>
</protein>
<comment type="caution">
    <text evidence="1">The sequence shown here is derived from an EMBL/GenBank/DDBJ whole genome shotgun (WGS) entry which is preliminary data.</text>
</comment>